<dbReference type="KEGG" id="vg:65112703"/>
<protein>
    <submittedName>
        <fullName evidence="2">Uncharacterized protein</fullName>
    </submittedName>
</protein>
<keyword evidence="1" id="KW-0812">Transmembrane</keyword>
<accession>A0A2S1GME4</accession>
<evidence type="ECO:0000256" key="1">
    <source>
        <dbReference type="SAM" id="Phobius"/>
    </source>
</evidence>
<keyword evidence="1" id="KW-1133">Transmembrane helix</keyword>
<keyword evidence="1" id="KW-0472">Membrane</keyword>
<dbReference type="EMBL" id="MH059636">
    <property type="protein sequence ID" value="AWD90561.1"/>
    <property type="molecule type" value="Genomic_DNA"/>
</dbReference>
<proteinExistence type="predicted"/>
<keyword evidence="3" id="KW-1185">Reference proteome</keyword>
<dbReference type="GeneID" id="65112703"/>
<evidence type="ECO:0000313" key="2">
    <source>
        <dbReference type="EMBL" id="AWD90561.1"/>
    </source>
</evidence>
<sequence>MYKFNELRTGPVNIIIAFFVCIAAFFGMKIIYPLVGDDVFTPIFFGFLLFTAFAIIFEWYVKLAEIIWFTPARIRDNITTRSLEKLNKIRVAENKAKREFERFIEDCRK</sequence>
<dbReference type="RefSeq" id="YP_010095069.1">
    <property type="nucleotide sequence ID" value="NC_055743.1"/>
</dbReference>
<dbReference type="Proteomes" id="UP000246316">
    <property type="component" value="Segment"/>
</dbReference>
<organism evidence="2 3">
    <name type="scientific">Erwinia phage Cronus</name>
    <dbReference type="NCBI Taxonomy" id="2163633"/>
    <lineage>
        <taxon>Viruses</taxon>
        <taxon>Duplodnaviria</taxon>
        <taxon>Heunggongvirae</taxon>
        <taxon>Uroviricota</taxon>
        <taxon>Caudoviricetes</taxon>
        <taxon>Pantevenvirales</taxon>
        <taxon>Straboviridae</taxon>
        <taxon>Tevenvirinae</taxon>
        <taxon>Risoevirus</taxon>
        <taxon>Risoevirus cronus</taxon>
        <taxon>Roskildevirus cronus</taxon>
    </lineage>
</organism>
<evidence type="ECO:0000313" key="3">
    <source>
        <dbReference type="Proteomes" id="UP000246316"/>
    </source>
</evidence>
<reference evidence="2" key="1">
    <citation type="submission" date="2018-03" db="EMBL/GenBank/DDBJ databases">
        <title>Phage therapy in agriculture - a green tech approach to combat plant pathogenic bacteria.</title>
        <authorList>
            <person name="Carstens A.B."/>
            <person name="Djurhuus A.M."/>
            <person name="Hansen L.H."/>
        </authorList>
    </citation>
    <scope>NUCLEOTIDE SEQUENCE [LARGE SCALE GENOMIC DNA]</scope>
</reference>
<name>A0A2S1GME4_9CAUD</name>
<feature type="transmembrane region" description="Helical" evidence="1">
    <location>
        <begin position="43"/>
        <end position="61"/>
    </location>
</feature>
<feature type="transmembrane region" description="Helical" evidence="1">
    <location>
        <begin position="12"/>
        <end position="31"/>
    </location>
</feature>